<keyword evidence="2" id="KW-1185">Reference proteome</keyword>
<proteinExistence type="predicted"/>
<dbReference type="Proteomes" id="UP001153387">
    <property type="component" value="Unassembled WGS sequence"/>
</dbReference>
<organism evidence="1 2">
    <name type="scientific">Cohnella ginsengisoli</name>
    <dbReference type="NCBI Taxonomy" id="425004"/>
    <lineage>
        <taxon>Bacteria</taxon>
        <taxon>Bacillati</taxon>
        <taxon>Bacillota</taxon>
        <taxon>Bacilli</taxon>
        <taxon>Bacillales</taxon>
        <taxon>Paenibacillaceae</taxon>
        <taxon>Cohnella</taxon>
    </lineage>
</organism>
<dbReference type="AlphaFoldDB" id="A0A9X4KDC3"/>
<dbReference type="EMBL" id="JAPDHZ010000002">
    <property type="protein sequence ID" value="MDG0789923.1"/>
    <property type="molecule type" value="Genomic_DNA"/>
</dbReference>
<evidence type="ECO:0000313" key="2">
    <source>
        <dbReference type="Proteomes" id="UP001153387"/>
    </source>
</evidence>
<accession>A0A9X4KDC3</accession>
<gene>
    <name evidence="1" type="ORF">OMP38_02965</name>
</gene>
<protein>
    <submittedName>
        <fullName evidence="1">Uncharacterized protein</fullName>
    </submittedName>
</protein>
<name>A0A9X4KDC3_9BACL</name>
<comment type="caution">
    <text evidence="1">The sequence shown here is derived from an EMBL/GenBank/DDBJ whole genome shotgun (WGS) entry which is preliminary data.</text>
</comment>
<reference evidence="1 2" key="1">
    <citation type="submission" date="2022-10" db="EMBL/GenBank/DDBJ databases">
        <title>Comparative genomic analysis of Cohnella hashimotonis sp. nov., isolated from the International Space Station.</title>
        <authorList>
            <person name="Simpson A."/>
            <person name="Venkateswaran K."/>
        </authorList>
    </citation>
    <scope>NUCLEOTIDE SEQUENCE [LARGE SCALE GENOMIC DNA]</scope>
    <source>
        <strain evidence="1 2">DSM 18997</strain>
    </source>
</reference>
<evidence type="ECO:0000313" key="1">
    <source>
        <dbReference type="EMBL" id="MDG0789923.1"/>
    </source>
</evidence>
<dbReference type="PROSITE" id="PS51257">
    <property type="entry name" value="PROKAR_LIPOPROTEIN"/>
    <property type="match status" value="1"/>
</dbReference>
<sequence length="153" mass="18001">MRPKAAFCLLFLALIIMLCGCRLDARSPQEEIKVERKGELTPDKLNVAIERYFTSFNHIEGWSRFATDDFVKRVYLWCSGDDSDSKSIDEMKRFLKDLEPRTYDLTGYQVESYNLTGPGAEIFVTREWENDETDRTSYSLVKINNEWKIDDRY</sequence>
<dbReference type="RefSeq" id="WP_277563810.1">
    <property type="nucleotide sequence ID" value="NZ_JAPDHZ010000002.1"/>
</dbReference>